<organism evidence="2 3">
    <name type="scientific">Plesiocystis pacifica SIR-1</name>
    <dbReference type="NCBI Taxonomy" id="391625"/>
    <lineage>
        <taxon>Bacteria</taxon>
        <taxon>Pseudomonadati</taxon>
        <taxon>Myxococcota</taxon>
        <taxon>Polyangia</taxon>
        <taxon>Nannocystales</taxon>
        <taxon>Nannocystaceae</taxon>
        <taxon>Plesiocystis</taxon>
    </lineage>
</organism>
<accession>A6FXC1</accession>
<reference evidence="2 3" key="1">
    <citation type="submission" date="2007-06" db="EMBL/GenBank/DDBJ databases">
        <authorList>
            <person name="Shimkets L."/>
            <person name="Ferriera S."/>
            <person name="Johnson J."/>
            <person name="Kravitz S."/>
            <person name="Beeson K."/>
            <person name="Sutton G."/>
            <person name="Rogers Y.-H."/>
            <person name="Friedman R."/>
            <person name="Frazier M."/>
            <person name="Venter J.C."/>
        </authorList>
    </citation>
    <scope>NUCLEOTIDE SEQUENCE [LARGE SCALE GENOMIC DNA]</scope>
    <source>
        <strain evidence="2 3">SIR-1</strain>
    </source>
</reference>
<evidence type="ECO:0000313" key="3">
    <source>
        <dbReference type="Proteomes" id="UP000005801"/>
    </source>
</evidence>
<name>A6FXC1_9BACT</name>
<dbReference type="EMBL" id="ABCS01000001">
    <property type="protein sequence ID" value="EDM81945.1"/>
    <property type="molecule type" value="Genomic_DNA"/>
</dbReference>
<protein>
    <submittedName>
        <fullName evidence="2">Uncharacterized protein</fullName>
    </submittedName>
</protein>
<evidence type="ECO:0000313" key="2">
    <source>
        <dbReference type="EMBL" id="EDM81945.1"/>
    </source>
</evidence>
<dbReference type="AlphaFoldDB" id="A6FXC1"/>
<feature type="region of interest" description="Disordered" evidence="1">
    <location>
        <begin position="109"/>
        <end position="131"/>
    </location>
</feature>
<keyword evidence="3" id="KW-1185">Reference proteome</keyword>
<gene>
    <name evidence="2" type="ORF">PPSIR1_05743</name>
</gene>
<comment type="caution">
    <text evidence="2">The sequence shown here is derived from an EMBL/GenBank/DDBJ whole genome shotgun (WGS) entry which is preliminary data.</text>
</comment>
<proteinExistence type="predicted"/>
<sequence length="473" mass="51535">MLTSYLGLRASLGEVETLATSLDDPRLGEALLGVHGWLRARSQLRGCTELSLCDIEAGLEAITEAVSGREQLCERDLSGMPYQLRAVIRALMGLDGSLGSLEVGLGEREADAPLPRKRGRSGSMPWPTPGQSLSETIEQALALAQTDEGTRLEYLGAVLFDDLLARLSRRLSEGSSPGGRARQAANGPALLGRQDFATLGLGLELMLVGARRRNANMHARAGGAMRIERATMQADAEAIEARATRCVRGLRRSLLRGQRPALLRELYEGLAALPVLVCEAGEHLGLVDSLGASVHDHPVAQVQAMLLDAAQDLEAFALASTWLLDRASAGASIDDAVRAVRSLRVSASRASMRERWIFGVLTPPLRRGGGLTSTLRFRHDEDDPQSWYSIQLDIPAALRRRMQAASSMRVAIDLTHRDGYTLRAPSWPEENTWDALLHRWASQWFQLPEPGVAVFDAQPDLDRFLLRPAAKPN</sequence>
<dbReference type="Proteomes" id="UP000005801">
    <property type="component" value="Unassembled WGS sequence"/>
</dbReference>
<evidence type="ECO:0000256" key="1">
    <source>
        <dbReference type="SAM" id="MobiDB-lite"/>
    </source>
</evidence>